<dbReference type="SUPFAM" id="SSF55874">
    <property type="entry name" value="ATPase domain of HSP90 chaperone/DNA topoisomerase II/histidine kinase"/>
    <property type="match status" value="1"/>
</dbReference>
<proteinExistence type="predicted"/>
<dbReference type="Pfam" id="PF13581">
    <property type="entry name" value="HATPase_c_2"/>
    <property type="match status" value="1"/>
</dbReference>
<dbReference type="GO" id="GO:0005524">
    <property type="term" value="F:ATP binding"/>
    <property type="evidence" value="ECO:0007669"/>
    <property type="project" value="UniProtKB-KW"/>
</dbReference>
<dbReference type="EMBL" id="BMNG01000001">
    <property type="protein sequence ID" value="GGO35025.1"/>
    <property type="molecule type" value="Genomic_DNA"/>
</dbReference>
<evidence type="ECO:0000313" key="3">
    <source>
        <dbReference type="EMBL" id="GGO35025.1"/>
    </source>
</evidence>
<reference evidence="4" key="1">
    <citation type="journal article" date="2019" name="Int. J. Syst. Evol. Microbiol.">
        <title>The Global Catalogue of Microorganisms (GCM) 10K type strain sequencing project: providing services to taxonomists for standard genome sequencing and annotation.</title>
        <authorList>
            <consortium name="The Broad Institute Genomics Platform"/>
            <consortium name="The Broad Institute Genome Sequencing Center for Infectious Disease"/>
            <person name="Wu L."/>
            <person name="Ma J."/>
        </authorList>
    </citation>
    <scope>NUCLEOTIDE SEQUENCE [LARGE SCALE GENOMIC DNA]</scope>
    <source>
        <strain evidence="4">CGMCC 4.7349</strain>
    </source>
</reference>
<sequence length="170" mass="18247">MATVSPPQPPTPAPAWTYALHLPHDPRSPRIARATLRTVLSAHGLSVLNDVAELLTSELVTNAYRHSRGPAALRLRELDGGRGLRVTVWDTDAHIPPPFDRGERGRCGALRPVPPTPAGEADGGRGLFLVCHYAHAWGGYLLGDDLFGRGGKLLWFELGAGRPGEWAVAA</sequence>
<keyword evidence="1" id="KW-0808">Transferase</keyword>
<name>A0ABQ2LI92_9ACTN</name>
<gene>
    <name evidence="3" type="ORF">GCM10012286_05080</name>
</gene>
<feature type="domain" description="Histidine kinase/HSP90-like ATPase" evidence="2">
    <location>
        <begin position="23"/>
        <end position="131"/>
    </location>
</feature>
<keyword evidence="3" id="KW-0547">Nucleotide-binding</keyword>
<dbReference type="PANTHER" id="PTHR35526:SF3">
    <property type="entry name" value="ANTI-SIGMA-F FACTOR RSBW"/>
    <property type="match status" value="1"/>
</dbReference>
<accession>A0ABQ2LI92</accession>
<evidence type="ECO:0000313" key="4">
    <source>
        <dbReference type="Proteomes" id="UP000656881"/>
    </source>
</evidence>
<keyword evidence="4" id="KW-1185">Reference proteome</keyword>
<dbReference type="PANTHER" id="PTHR35526">
    <property type="entry name" value="ANTI-SIGMA-F FACTOR RSBW-RELATED"/>
    <property type="match status" value="1"/>
</dbReference>
<dbReference type="RefSeq" id="WP_189172618.1">
    <property type="nucleotide sequence ID" value="NZ_BMNG01000001.1"/>
</dbReference>
<dbReference type="Gene3D" id="3.30.565.10">
    <property type="entry name" value="Histidine kinase-like ATPase, C-terminal domain"/>
    <property type="match status" value="1"/>
</dbReference>
<evidence type="ECO:0000259" key="2">
    <source>
        <dbReference type="Pfam" id="PF13581"/>
    </source>
</evidence>
<dbReference type="InterPro" id="IPR036890">
    <property type="entry name" value="HATPase_C_sf"/>
</dbReference>
<comment type="caution">
    <text evidence="3">The sequence shown here is derived from an EMBL/GenBank/DDBJ whole genome shotgun (WGS) entry which is preliminary data.</text>
</comment>
<dbReference type="InterPro" id="IPR050267">
    <property type="entry name" value="Anti-sigma-factor_SerPK"/>
</dbReference>
<evidence type="ECO:0000256" key="1">
    <source>
        <dbReference type="ARBA" id="ARBA00022527"/>
    </source>
</evidence>
<keyword evidence="3" id="KW-0067">ATP-binding</keyword>
<dbReference type="Proteomes" id="UP000656881">
    <property type="component" value="Unassembled WGS sequence"/>
</dbReference>
<keyword evidence="1" id="KW-0418">Kinase</keyword>
<protein>
    <submittedName>
        <fullName evidence="3">ATP-binding protein</fullName>
    </submittedName>
</protein>
<dbReference type="InterPro" id="IPR003594">
    <property type="entry name" value="HATPase_dom"/>
</dbReference>
<dbReference type="CDD" id="cd16936">
    <property type="entry name" value="HATPase_RsbW-like"/>
    <property type="match status" value="1"/>
</dbReference>
<organism evidence="3 4">
    <name type="scientific">Streptomyces lasiicapitis</name>
    <dbReference type="NCBI Taxonomy" id="1923961"/>
    <lineage>
        <taxon>Bacteria</taxon>
        <taxon>Bacillati</taxon>
        <taxon>Actinomycetota</taxon>
        <taxon>Actinomycetes</taxon>
        <taxon>Kitasatosporales</taxon>
        <taxon>Streptomycetaceae</taxon>
        <taxon>Streptomyces</taxon>
    </lineage>
</organism>
<keyword evidence="1" id="KW-0723">Serine/threonine-protein kinase</keyword>